<proteinExistence type="predicted"/>
<accession>A0A8S9S2D1</accession>
<protein>
    <submittedName>
        <fullName evidence="1">Uncharacterized protein</fullName>
    </submittedName>
</protein>
<organism evidence="1 2">
    <name type="scientific">Brassica cretica</name>
    <name type="common">Mustard</name>
    <dbReference type="NCBI Taxonomy" id="69181"/>
    <lineage>
        <taxon>Eukaryota</taxon>
        <taxon>Viridiplantae</taxon>
        <taxon>Streptophyta</taxon>
        <taxon>Embryophyta</taxon>
        <taxon>Tracheophyta</taxon>
        <taxon>Spermatophyta</taxon>
        <taxon>Magnoliopsida</taxon>
        <taxon>eudicotyledons</taxon>
        <taxon>Gunneridae</taxon>
        <taxon>Pentapetalae</taxon>
        <taxon>rosids</taxon>
        <taxon>malvids</taxon>
        <taxon>Brassicales</taxon>
        <taxon>Brassicaceae</taxon>
        <taxon>Brassiceae</taxon>
        <taxon>Brassica</taxon>
    </lineage>
</organism>
<dbReference type="EMBL" id="QGKX02000088">
    <property type="protein sequence ID" value="KAF3587735.1"/>
    <property type="molecule type" value="Genomic_DNA"/>
</dbReference>
<reference evidence="1" key="1">
    <citation type="submission" date="2019-12" db="EMBL/GenBank/DDBJ databases">
        <title>Genome sequencing and annotation of Brassica cretica.</title>
        <authorList>
            <person name="Studholme D.J."/>
            <person name="Sarris P."/>
        </authorList>
    </citation>
    <scope>NUCLEOTIDE SEQUENCE</scope>
    <source>
        <strain evidence="1">PFS-109/04</strain>
        <tissue evidence="1">Leaf</tissue>
    </source>
</reference>
<comment type="caution">
    <text evidence="1">The sequence shown here is derived from an EMBL/GenBank/DDBJ whole genome shotgun (WGS) entry which is preliminary data.</text>
</comment>
<dbReference type="Proteomes" id="UP000712600">
    <property type="component" value="Unassembled WGS sequence"/>
</dbReference>
<evidence type="ECO:0000313" key="2">
    <source>
        <dbReference type="Proteomes" id="UP000712600"/>
    </source>
</evidence>
<dbReference type="AlphaFoldDB" id="A0A8S9S2D1"/>
<evidence type="ECO:0000313" key="1">
    <source>
        <dbReference type="EMBL" id="KAF3587735.1"/>
    </source>
</evidence>
<name>A0A8S9S2D1_BRACR</name>
<sequence>MENGRRKDPCFPGSHCKDSRMTFTYWHDTVAKIQYDRRSKLDKVLVRMVFQMTVYHVWKERNARRHGKAWIPLEKLPSQIDKTMRNIITSLRYSYGDKLEGLMRCLFKVTI</sequence>
<gene>
    <name evidence="1" type="ORF">F2Q69_00029152</name>
</gene>